<dbReference type="EMBL" id="BJUV01000021">
    <property type="protein sequence ID" value="GEK83848.1"/>
    <property type="molecule type" value="Genomic_DNA"/>
</dbReference>
<comment type="caution">
    <text evidence="2">The sequence shown here is derived from an EMBL/GenBank/DDBJ whole genome shotgun (WGS) entry which is preliminary data.</text>
</comment>
<evidence type="ECO:0000313" key="3">
    <source>
        <dbReference type="Proteomes" id="UP000321154"/>
    </source>
</evidence>
<organism evidence="2 3">
    <name type="scientific">Frigoribacterium faeni</name>
    <dbReference type="NCBI Taxonomy" id="145483"/>
    <lineage>
        <taxon>Bacteria</taxon>
        <taxon>Bacillati</taxon>
        <taxon>Actinomycetota</taxon>
        <taxon>Actinomycetes</taxon>
        <taxon>Micrococcales</taxon>
        <taxon>Microbacteriaceae</taxon>
        <taxon>Frigoribacterium</taxon>
    </lineage>
</organism>
<evidence type="ECO:0000256" key="1">
    <source>
        <dbReference type="SAM" id="MobiDB-lite"/>
    </source>
</evidence>
<sequence length="58" mass="6225">MTELAEPEALESTVENVLGVVHLAVTDEVDLLRGHALQCRSGPGTHLPHGNRKDRAAL</sequence>
<proteinExistence type="predicted"/>
<feature type="region of interest" description="Disordered" evidence="1">
    <location>
        <begin position="39"/>
        <end position="58"/>
    </location>
</feature>
<gene>
    <name evidence="2" type="ORF">FFA01_21570</name>
</gene>
<keyword evidence="3" id="KW-1185">Reference proteome</keyword>
<protein>
    <submittedName>
        <fullName evidence="2">Uncharacterized protein</fullName>
    </submittedName>
</protein>
<reference evidence="2 3" key="1">
    <citation type="submission" date="2019-07" db="EMBL/GenBank/DDBJ databases">
        <title>Whole genome shotgun sequence of Frigoribacterium faeni NBRC 103066.</title>
        <authorList>
            <person name="Hosoyama A."/>
            <person name="Uohara A."/>
            <person name="Ohji S."/>
            <person name="Ichikawa N."/>
        </authorList>
    </citation>
    <scope>NUCLEOTIDE SEQUENCE [LARGE SCALE GENOMIC DNA]</scope>
    <source>
        <strain evidence="2 3">NBRC 103066</strain>
    </source>
</reference>
<dbReference type="Proteomes" id="UP000321154">
    <property type="component" value="Unassembled WGS sequence"/>
</dbReference>
<name>A0ABQ0UQU9_9MICO</name>
<evidence type="ECO:0000313" key="2">
    <source>
        <dbReference type="EMBL" id="GEK83848.1"/>
    </source>
</evidence>
<accession>A0ABQ0UQU9</accession>